<evidence type="ECO:0000313" key="1">
    <source>
        <dbReference type="EMBL" id="CEG40550.1"/>
    </source>
</evidence>
<protein>
    <submittedName>
        <fullName evidence="1">Uncharacterized protein</fullName>
    </submittedName>
</protein>
<proteinExistence type="predicted"/>
<dbReference type="AlphaFoldDB" id="A0A0P1AHA9"/>
<organism evidence="1 2">
    <name type="scientific">Plasmopara halstedii</name>
    <name type="common">Downy mildew of sunflower</name>
    <dbReference type="NCBI Taxonomy" id="4781"/>
    <lineage>
        <taxon>Eukaryota</taxon>
        <taxon>Sar</taxon>
        <taxon>Stramenopiles</taxon>
        <taxon>Oomycota</taxon>
        <taxon>Peronosporomycetes</taxon>
        <taxon>Peronosporales</taxon>
        <taxon>Peronosporaceae</taxon>
        <taxon>Plasmopara</taxon>
    </lineage>
</organism>
<keyword evidence="2" id="KW-1185">Reference proteome</keyword>
<reference evidence="2" key="1">
    <citation type="submission" date="2014-09" db="EMBL/GenBank/DDBJ databases">
        <authorList>
            <person name="Sharma Rahul"/>
            <person name="Thines Marco"/>
        </authorList>
    </citation>
    <scope>NUCLEOTIDE SEQUENCE [LARGE SCALE GENOMIC DNA]</scope>
</reference>
<dbReference type="Proteomes" id="UP000054928">
    <property type="component" value="Unassembled WGS sequence"/>
</dbReference>
<accession>A0A0P1AHA9</accession>
<name>A0A0P1AHA9_PLAHL</name>
<dbReference type="EMBL" id="CCYD01000523">
    <property type="protein sequence ID" value="CEG40550.1"/>
    <property type="molecule type" value="Genomic_DNA"/>
</dbReference>
<dbReference type="RefSeq" id="XP_036263151.1">
    <property type="nucleotide sequence ID" value="XM_036407449.1"/>
</dbReference>
<dbReference type="GeneID" id="59053118"/>
<sequence>MCMKQNPRHHSILPSDDRGRKLRSAQLNVSLTYTHSTPSSDMSLDLGRRRSHIQAVYVLSVHAYSHSFLKYPHFVIA</sequence>
<evidence type="ECO:0000313" key="2">
    <source>
        <dbReference type="Proteomes" id="UP000054928"/>
    </source>
</evidence>